<accession>I2FM00</accession>
<dbReference type="HOGENOM" id="CLU_1826740_0_0_1"/>
<dbReference type="EMBL" id="CAGI01000029">
    <property type="protein sequence ID" value="CCF47943.1"/>
    <property type="molecule type" value="Genomic_DNA"/>
</dbReference>
<protein>
    <recommendedName>
        <fullName evidence="3">Reverse transcriptase RNase H-like domain-containing protein</fullName>
    </recommendedName>
</protein>
<comment type="caution">
    <text evidence="1">The sequence shown here is derived from an EMBL/GenBank/DDBJ whole genome shotgun (WGS) entry which is preliminary data.</text>
</comment>
<sequence length="141" mass="15901">MVPTWDWPLTPWPSSRKNIRFLEALAVLEALCLFAPLWSSPLMVVVHVDNENVEHGLRSGSSRDPLMQKLLREIFGFCFTHNFTLHPVRVSTTVNVLADLLSHRQFHRIQHMGITSAVATLLWNGLAPSTRDRAGSTVTAF</sequence>
<evidence type="ECO:0000313" key="2">
    <source>
        <dbReference type="Proteomes" id="UP000006174"/>
    </source>
</evidence>
<gene>
    <name evidence="1" type="ORF">UHOR_12247</name>
</gene>
<dbReference type="Proteomes" id="UP000006174">
    <property type="component" value="Unassembled WGS sequence"/>
</dbReference>
<organism evidence="1 2">
    <name type="scientific">Ustilago hordei</name>
    <name type="common">Barley covered smut fungus</name>
    <dbReference type="NCBI Taxonomy" id="120017"/>
    <lineage>
        <taxon>Eukaryota</taxon>
        <taxon>Fungi</taxon>
        <taxon>Dikarya</taxon>
        <taxon>Basidiomycota</taxon>
        <taxon>Ustilaginomycotina</taxon>
        <taxon>Ustilaginomycetes</taxon>
        <taxon>Ustilaginales</taxon>
        <taxon>Ustilaginaceae</taxon>
        <taxon>Ustilago</taxon>
    </lineage>
</organism>
<reference evidence="1 2" key="1">
    <citation type="journal article" date="2012" name="Plant Cell">
        <title>Genome comparison of barley and maize smut fungi reveals targeted loss of RNA silencing components and species-specific presence of transposable elements.</title>
        <authorList>
            <person name="Laurie J.D."/>
            <person name="Ali S."/>
            <person name="Linning R."/>
            <person name="Mannhaupt G."/>
            <person name="Wong P."/>
            <person name="Gueldener U."/>
            <person name="Muensterkoetter M."/>
            <person name="Moore R."/>
            <person name="Kahmann R."/>
            <person name="Bakkeren G."/>
            <person name="Schirawski J."/>
        </authorList>
    </citation>
    <scope>NUCLEOTIDE SEQUENCE [LARGE SCALE GENOMIC DNA]</scope>
    <source>
        <strain evidence="2">Uh4875-4</strain>
    </source>
</reference>
<name>I2FM00_USTHO</name>
<proteinExistence type="predicted"/>
<evidence type="ECO:0008006" key="3">
    <source>
        <dbReference type="Google" id="ProtNLM"/>
    </source>
</evidence>
<keyword evidence="2" id="KW-1185">Reference proteome</keyword>
<evidence type="ECO:0000313" key="1">
    <source>
        <dbReference type="EMBL" id="CCF47943.1"/>
    </source>
</evidence>
<dbReference type="AlphaFoldDB" id="I2FM00"/>